<dbReference type="InterPro" id="IPR003661">
    <property type="entry name" value="HisK_dim/P_dom"/>
</dbReference>
<keyword evidence="6 11" id="KW-0418">Kinase</keyword>
<dbReference type="PROSITE" id="PS50109">
    <property type="entry name" value="HIS_KIN"/>
    <property type="match status" value="1"/>
</dbReference>
<keyword evidence="7" id="KW-0902">Two-component regulatory system</keyword>
<dbReference type="CDD" id="cd00082">
    <property type="entry name" value="HisKA"/>
    <property type="match status" value="1"/>
</dbReference>
<keyword evidence="8" id="KW-0812">Transmembrane</keyword>
<protein>
    <recommendedName>
        <fullName evidence="3">histidine kinase</fullName>
        <ecNumber evidence="3">2.7.13.3</ecNumber>
    </recommendedName>
</protein>
<accession>D7CTP9</accession>
<dbReference type="Gene3D" id="3.30.565.10">
    <property type="entry name" value="Histidine kinase-like ATPase, C-terminal domain"/>
    <property type="match status" value="1"/>
</dbReference>
<dbReference type="EMBL" id="CP002049">
    <property type="protein sequence ID" value="ADI15596.1"/>
    <property type="molecule type" value="Genomic_DNA"/>
</dbReference>
<dbReference type="HOGENOM" id="CLU_000445_89_6_0"/>
<comment type="subcellular location">
    <subcellularLocation>
        <location evidence="2">Membrane</location>
    </subcellularLocation>
</comment>
<evidence type="ECO:0000313" key="12">
    <source>
        <dbReference type="Proteomes" id="UP000000379"/>
    </source>
</evidence>
<sequence>MISRRGIALRWRITLFTGLAIACFTALASLAAFAVVRASLIGDLRRALEEDVARVAREYDADAADAADAEDPLEGEAAEAPRLSSAATGGVIIHLYSSSGARIAASNEADEAAAGRGTLLIPTEVVLAAREGPLTWNGVFAGEPVSAALAPVSFGVAAVISPSGYIGAALEQLARMLVVVAGVLVLLSLLLGYLVAAAAARPVTQLANAAAQLDPSNLVTITYRGPDDEVGKLSSVLNDLILRLKASMDAQRAFLAETSHELRTPLTSLQGFLDRSVRRAPPSVRAELEDAQRIARSMSRLVADLLQLTRGQLVREYVPHLLDPHTDILKPVAEEFPGVRLESRPGGLLLGDPERLKQLVRNLTANAVKATGNPRKVTLGLVTTDEHVVLIVRDRGPGIPEEVLPHIFEKFYKGAGGGAGLGLAIAKQITDVHGGMIEVESVQGRGTTFRVTLPAFSEEFDELPGGVEGNAGRPVVSER</sequence>
<keyword evidence="5" id="KW-0808">Transferase</keyword>
<dbReference type="InterPro" id="IPR036890">
    <property type="entry name" value="HATPase_C_sf"/>
</dbReference>
<keyword evidence="8" id="KW-1133">Transmembrane helix</keyword>
<comment type="catalytic activity">
    <reaction evidence="1">
        <text>ATP + protein L-histidine = ADP + protein N-phospho-L-histidine.</text>
        <dbReference type="EC" id="2.7.13.3"/>
    </reaction>
</comment>
<dbReference type="GO" id="GO:0000155">
    <property type="term" value="F:phosphorelay sensor kinase activity"/>
    <property type="evidence" value="ECO:0007669"/>
    <property type="project" value="InterPro"/>
</dbReference>
<dbReference type="InterPro" id="IPR050736">
    <property type="entry name" value="Sensor_HK_Regulatory"/>
</dbReference>
<dbReference type="InterPro" id="IPR003594">
    <property type="entry name" value="HATPase_dom"/>
</dbReference>
<dbReference type="Pfam" id="PF00512">
    <property type="entry name" value="HisKA"/>
    <property type="match status" value="1"/>
</dbReference>
<reference evidence="11 12" key="2">
    <citation type="journal article" date="2011" name="Stand. Genomic Sci.">
        <title>Complete genome sequence of Truepera radiovictrix type strain (RQ-24).</title>
        <authorList>
            <person name="Ivanova N."/>
            <person name="Rohde C."/>
            <person name="Munk C."/>
            <person name="Nolan M."/>
            <person name="Lucas S."/>
            <person name="Del Rio T.G."/>
            <person name="Tice H."/>
            <person name="Deshpande S."/>
            <person name="Cheng J.F."/>
            <person name="Tapia R."/>
            <person name="Han C."/>
            <person name="Goodwin L."/>
            <person name="Pitluck S."/>
            <person name="Liolios K."/>
            <person name="Mavromatis K."/>
            <person name="Mikhailova N."/>
            <person name="Pati A."/>
            <person name="Chen A."/>
            <person name="Palaniappan K."/>
            <person name="Land M."/>
            <person name="Hauser L."/>
            <person name="Chang Y.J."/>
            <person name="Jeffries C.D."/>
            <person name="Brambilla E."/>
            <person name="Rohde M."/>
            <person name="Goker M."/>
            <person name="Tindall B.J."/>
            <person name="Woyke T."/>
            <person name="Bristow J."/>
            <person name="Eisen J.A."/>
            <person name="Markowitz V."/>
            <person name="Hugenholtz P."/>
            <person name="Kyrpides N.C."/>
            <person name="Klenk H.P."/>
            <person name="Lapidus A."/>
        </authorList>
    </citation>
    <scope>NUCLEOTIDE SEQUENCE [LARGE SCALE GENOMIC DNA]</scope>
    <source>
        <strain evidence="12">DSM 17093 / CIP 108686 / LMG 22925 / RQ-24</strain>
    </source>
</reference>
<evidence type="ECO:0000256" key="2">
    <source>
        <dbReference type="ARBA" id="ARBA00004370"/>
    </source>
</evidence>
<dbReference type="PROSITE" id="PS51257">
    <property type="entry name" value="PROKAR_LIPOPROTEIN"/>
    <property type="match status" value="1"/>
</dbReference>
<dbReference type="SUPFAM" id="SSF55874">
    <property type="entry name" value="ATPase domain of HSP90 chaperone/DNA topoisomerase II/histidine kinase"/>
    <property type="match status" value="1"/>
</dbReference>
<dbReference type="GO" id="GO:0016020">
    <property type="term" value="C:membrane"/>
    <property type="evidence" value="ECO:0007669"/>
    <property type="project" value="UniProtKB-SubCell"/>
</dbReference>
<dbReference type="InterPro" id="IPR004358">
    <property type="entry name" value="Sig_transdc_His_kin-like_C"/>
</dbReference>
<name>D7CTP9_TRURR</name>
<evidence type="ECO:0000256" key="8">
    <source>
        <dbReference type="SAM" id="Phobius"/>
    </source>
</evidence>
<keyword evidence="12" id="KW-1185">Reference proteome</keyword>
<feature type="domain" description="HAMP" evidence="10">
    <location>
        <begin position="197"/>
        <end position="249"/>
    </location>
</feature>
<feature type="domain" description="Histidine kinase" evidence="9">
    <location>
        <begin position="257"/>
        <end position="457"/>
    </location>
</feature>
<dbReference type="AlphaFoldDB" id="D7CTP9"/>
<feature type="transmembrane region" description="Helical" evidence="8">
    <location>
        <begin position="148"/>
        <end position="170"/>
    </location>
</feature>
<evidence type="ECO:0000256" key="1">
    <source>
        <dbReference type="ARBA" id="ARBA00000085"/>
    </source>
</evidence>
<dbReference type="PANTHER" id="PTHR43711">
    <property type="entry name" value="TWO-COMPONENT HISTIDINE KINASE"/>
    <property type="match status" value="1"/>
</dbReference>
<organism evidence="11 12">
    <name type="scientific">Truepera radiovictrix (strain DSM 17093 / CIP 108686 / LMG 22925 / RQ-24)</name>
    <dbReference type="NCBI Taxonomy" id="649638"/>
    <lineage>
        <taxon>Bacteria</taxon>
        <taxon>Thermotogati</taxon>
        <taxon>Deinococcota</taxon>
        <taxon>Deinococci</taxon>
        <taxon>Trueperales</taxon>
        <taxon>Trueperaceae</taxon>
        <taxon>Truepera</taxon>
    </lineage>
</organism>
<reference evidence="12" key="1">
    <citation type="submission" date="2010-05" db="EMBL/GenBank/DDBJ databases">
        <title>The complete genome of Truepera radiovictris DSM 17093.</title>
        <authorList>
            <consortium name="US DOE Joint Genome Institute (JGI-PGF)"/>
            <person name="Lucas S."/>
            <person name="Copeland A."/>
            <person name="Lapidus A."/>
            <person name="Glavina del Rio T."/>
            <person name="Dalin E."/>
            <person name="Tice H."/>
            <person name="Bruce D."/>
            <person name="Goodwin L."/>
            <person name="Pitluck S."/>
            <person name="Kyrpides N."/>
            <person name="Mavromatis K."/>
            <person name="Ovchinnikova G."/>
            <person name="Munk A.C."/>
            <person name="Detter J.C."/>
            <person name="Han C."/>
            <person name="Tapia R."/>
            <person name="Land M."/>
            <person name="Hauser L."/>
            <person name="Markowitz V."/>
            <person name="Cheng J.-F."/>
            <person name="Hugenholtz P."/>
            <person name="Woyke T."/>
            <person name="Wu D."/>
            <person name="Tindall B."/>
            <person name="Pomrenke H.G."/>
            <person name="Brambilla E."/>
            <person name="Klenk H.-P."/>
            <person name="Eisen J.A."/>
        </authorList>
    </citation>
    <scope>NUCLEOTIDE SEQUENCE [LARGE SCALE GENOMIC DNA]</scope>
    <source>
        <strain evidence="12">DSM 17093 / CIP 108686 / LMG 22925 / RQ-24</strain>
    </source>
</reference>
<dbReference type="STRING" id="649638.Trad_2488"/>
<dbReference type="Proteomes" id="UP000000379">
    <property type="component" value="Chromosome"/>
</dbReference>
<dbReference type="InterPro" id="IPR005467">
    <property type="entry name" value="His_kinase_dom"/>
</dbReference>
<keyword evidence="8" id="KW-0472">Membrane</keyword>
<proteinExistence type="predicted"/>
<keyword evidence="4" id="KW-0597">Phosphoprotein</keyword>
<dbReference type="SMART" id="SM00387">
    <property type="entry name" value="HATPase_c"/>
    <property type="match status" value="1"/>
</dbReference>
<dbReference type="Gene3D" id="1.10.287.130">
    <property type="match status" value="1"/>
</dbReference>
<evidence type="ECO:0000259" key="10">
    <source>
        <dbReference type="PROSITE" id="PS50885"/>
    </source>
</evidence>
<evidence type="ECO:0000256" key="7">
    <source>
        <dbReference type="ARBA" id="ARBA00023012"/>
    </source>
</evidence>
<dbReference type="InterPro" id="IPR003660">
    <property type="entry name" value="HAMP_dom"/>
</dbReference>
<dbReference type="Pfam" id="PF02518">
    <property type="entry name" value="HATPase_c"/>
    <property type="match status" value="1"/>
</dbReference>
<evidence type="ECO:0000313" key="11">
    <source>
        <dbReference type="EMBL" id="ADI15596.1"/>
    </source>
</evidence>
<dbReference type="Gene3D" id="6.10.340.10">
    <property type="match status" value="1"/>
</dbReference>
<evidence type="ECO:0000256" key="6">
    <source>
        <dbReference type="ARBA" id="ARBA00022777"/>
    </source>
</evidence>
<evidence type="ECO:0000259" key="9">
    <source>
        <dbReference type="PROSITE" id="PS50109"/>
    </source>
</evidence>
<dbReference type="InterPro" id="IPR036097">
    <property type="entry name" value="HisK_dim/P_sf"/>
</dbReference>
<dbReference type="PRINTS" id="PR00344">
    <property type="entry name" value="BCTRLSENSOR"/>
</dbReference>
<dbReference type="SMART" id="SM00388">
    <property type="entry name" value="HisKA"/>
    <property type="match status" value="1"/>
</dbReference>
<evidence type="ECO:0000256" key="5">
    <source>
        <dbReference type="ARBA" id="ARBA00022679"/>
    </source>
</evidence>
<dbReference type="RefSeq" id="WP_013178957.1">
    <property type="nucleotide sequence ID" value="NC_014221.1"/>
</dbReference>
<evidence type="ECO:0000256" key="4">
    <source>
        <dbReference type="ARBA" id="ARBA00022553"/>
    </source>
</evidence>
<dbReference type="PANTHER" id="PTHR43711:SF28">
    <property type="entry name" value="SENSOR HISTIDINE KINASE YXDK"/>
    <property type="match status" value="1"/>
</dbReference>
<dbReference type="eggNOG" id="COG5002">
    <property type="taxonomic scope" value="Bacteria"/>
</dbReference>
<dbReference type="KEGG" id="tra:Trad_2488"/>
<dbReference type="PROSITE" id="PS50885">
    <property type="entry name" value="HAMP"/>
    <property type="match status" value="1"/>
</dbReference>
<dbReference type="SUPFAM" id="SSF47384">
    <property type="entry name" value="Homodimeric domain of signal transducing histidine kinase"/>
    <property type="match status" value="1"/>
</dbReference>
<gene>
    <name evidence="11" type="ordered locus">Trad_2488</name>
</gene>
<feature type="transmembrane region" description="Helical" evidence="8">
    <location>
        <begin position="177"/>
        <end position="200"/>
    </location>
</feature>
<dbReference type="EC" id="2.7.13.3" evidence="3"/>
<dbReference type="CDD" id="cd00075">
    <property type="entry name" value="HATPase"/>
    <property type="match status" value="1"/>
</dbReference>
<evidence type="ECO:0000256" key="3">
    <source>
        <dbReference type="ARBA" id="ARBA00012438"/>
    </source>
</evidence>